<dbReference type="RefSeq" id="WP_219068329.1">
    <property type="nucleotide sequence ID" value="NZ_CAJUXY010000035.1"/>
</dbReference>
<name>A0ABY4QMN3_9MYCO</name>
<dbReference type="EMBL" id="CP097320">
    <property type="protein sequence ID" value="UQX11497.1"/>
    <property type="molecule type" value="Genomic_DNA"/>
</dbReference>
<gene>
    <name evidence="1" type="ORF">M5I08_03005</name>
</gene>
<protein>
    <recommendedName>
        <fullName evidence="3">Methyltransferase</fullName>
    </recommendedName>
</protein>
<proteinExistence type="predicted"/>
<organism evidence="1 2">
    <name type="scientific">Candidatus Mycobacterium methanotrophicum</name>
    <dbReference type="NCBI Taxonomy" id="2943498"/>
    <lineage>
        <taxon>Bacteria</taxon>
        <taxon>Bacillati</taxon>
        <taxon>Actinomycetota</taxon>
        <taxon>Actinomycetes</taxon>
        <taxon>Mycobacteriales</taxon>
        <taxon>Mycobacteriaceae</taxon>
        <taxon>Mycobacterium</taxon>
    </lineage>
</organism>
<dbReference type="Proteomes" id="UP001056610">
    <property type="component" value="Chromosome"/>
</dbReference>
<accession>A0ABY4QMN3</accession>
<keyword evidence="2" id="KW-1185">Reference proteome</keyword>
<evidence type="ECO:0000313" key="2">
    <source>
        <dbReference type="Proteomes" id="UP001056610"/>
    </source>
</evidence>
<evidence type="ECO:0000313" key="1">
    <source>
        <dbReference type="EMBL" id="UQX11497.1"/>
    </source>
</evidence>
<reference evidence="1" key="1">
    <citation type="submission" date="2022-05" db="EMBL/GenBank/DDBJ databases">
        <title>A methanotrophic Mycobacterium dominates a cave microbial ecosystem.</title>
        <authorList>
            <person name="Van Spanning R.J.M."/>
            <person name="Guan Q."/>
            <person name="Melkonian C."/>
            <person name="Gallant J."/>
            <person name="Polerecky L."/>
            <person name="Flot J.-F."/>
            <person name="Brandt B.W."/>
            <person name="Braster M."/>
            <person name="Iturbe Espinoza P."/>
            <person name="Aerts J."/>
            <person name="Meima-Franke M."/>
            <person name="Piersma S.R."/>
            <person name="Bunduc C."/>
            <person name="Ummels R."/>
            <person name="Pain A."/>
            <person name="Fleming E.J."/>
            <person name="van der Wel N."/>
            <person name="Gherman V.D."/>
            <person name="Sarbu S.M."/>
            <person name="Bodelier P.L.E."/>
            <person name="Bitter W."/>
        </authorList>
    </citation>
    <scope>NUCLEOTIDE SEQUENCE</scope>
    <source>
        <strain evidence="1">Sulfur Cave</strain>
    </source>
</reference>
<evidence type="ECO:0008006" key="3">
    <source>
        <dbReference type="Google" id="ProtNLM"/>
    </source>
</evidence>
<sequence length="51" mass="5591">MLRGSTDVGDWLLEHGWDVSVLTTEDMMALYDRHPPEGIGDGSPDTLFVSA</sequence>